<proteinExistence type="predicted"/>
<evidence type="ECO:0000313" key="4">
    <source>
        <dbReference type="Proteomes" id="UP000186817"/>
    </source>
</evidence>
<protein>
    <recommendedName>
        <fullName evidence="2">C2H2-type domain-containing protein</fullName>
    </recommendedName>
</protein>
<name>A0A1Q9D290_SYMMI</name>
<dbReference type="AlphaFoldDB" id="A0A1Q9D290"/>
<evidence type="ECO:0000313" key="3">
    <source>
        <dbReference type="EMBL" id="OLP89254.1"/>
    </source>
</evidence>
<dbReference type="PROSITE" id="PS00028">
    <property type="entry name" value="ZINC_FINGER_C2H2_1"/>
    <property type="match status" value="1"/>
</dbReference>
<dbReference type="Proteomes" id="UP000186817">
    <property type="component" value="Unassembled WGS sequence"/>
</dbReference>
<dbReference type="Gene3D" id="3.30.160.60">
    <property type="entry name" value="Classic Zinc Finger"/>
    <property type="match status" value="1"/>
</dbReference>
<dbReference type="InterPro" id="IPR013087">
    <property type="entry name" value="Znf_C2H2_type"/>
</dbReference>
<comment type="caution">
    <text evidence="3">The sequence shown here is derived from an EMBL/GenBank/DDBJ whole genome shotgun (WGS) entry which is preliminary data.</text>
</comment>
<accession>A0A1Q9D290</accession>
<feature type="region of interest" description="Disordered" evidence="1">
    <location>
        <begin position="179"/>
        <end position="204"/>
    </location>
</feature>
<dbReference type="EMBL" id="LSRX01000770">
    <property type="protein sequence ID" value="OLP89254.1"/>
    <property type="molecule type" value="Genomic_DNA"/>
</dbReference>
<organism evidence="3 4">
    <name type="scientific">Symbiodinium microadriaticum</name>
    <name type="common">Dinoflagellate</name>
    <name type="synonym">Zooxanthella microadriatica</name>
    <dbReference type="NCBI Taxonomy" id="2951"/>
    <lineage>
        <taxon>Eukaryota</taxon>
        <taxon>Sar</taxon>
        <taxon>Alveolata</taxon>
        <taxon>Dinophyceae</taxon>
        <taxon>Suessiales</taxon>
        <taxon>Symbiodiniaceae</taxon>
        <taxon>Symbiodinium</taxon>
    </lineage>
</organism>
<feature type="domain" description="C2H2-type" evidence="2">
    <location>
        <begin position="16"/>
        <end position="37"/>
    </location>
</feature>
<keyword evidence="4" id="KW-1185">Reference proteome</keyword>
<evidence type="ECO:0000256" key="1">
    <source>
        <dbReference type="SAM" id="MobiDB-lite"/>
    </source>
</evidence>
<reference evidence="3 4" key="1">
    <citation type="submission" date="2016-02" db="EMBL/GenBank/DDBJ databases">
        <title>Genome analysis of coral dinoflagellate symbionts highlights evolutionary adaptations to a symbiotic lifestyle.</title>
        <authorList>
            <person name="Aranda M."/>
            <person name="Li Y."/>
            <person name="Liew Y.J."/>
            <person name="Baumgarten S."/>
            <person name="Simakov O."/>
            <person name="Wilson M."/>
            <person name="Piel J."/>
            <person name="Ashoor H."/>
            <person name="Bougouffa S."/>
            <person name="Bajic V.B."/>
            <person name="Ryu T."/>
            <person name="Ravasi T."/>
            <person name="Bayer T."/>
            <person name="Micklem G."/>
            <person name="Kim H."/>
            <person name="Bhak J."/>
            <person name="Lajeunesse T.C."/>
            <person name="Voolstra C.R."/>
        </authorList>
    </citation>
    <scope>NUCLEOTIDE SEQUENCE [LARGE SCALE GENOMIC DNA]</scope>
    <source>
        <strain evidence="3 4">CCMP2467</strain>
    </source>
</reference>
<evidence type="ECO:0000259" key="2">
    <source>
        <dbReference type="PROSITE" id="PS00028"/>
    </source>
</evidence>
<gene>
    <name evidence="3" type="ORF">AK812_SmicGene29305</name>
</gene>
<sequence length="204" mass="21642">MQQVSAEPTSGLVHGCLICGFAFASRQQWGAHAQKAHGYRKAATQYATGRTCRACGSQYANKSHLRCHLLASARCLEFLEAAGSPAMAPAAEDGHTQAPVVRGWGTSHLRDARPATCNALYDALARLTDASDQQIYDVVAQYVAPLPLLRQTVCTWRNALPVGALREAAEDVLLVAPGGLEARRGRPPGGHRTPSGSSDPPFAA</sequence>